<dbReference type="GO" id="GO:0005737">
    <property type="term" value="C:cytoplasm"/>
    <property type="evidence" value="ECO:0007669"/>
    <property type="project" value="TreeGrafter"/>
</dbReference>
<evidence type="ECO:0000256" key="3">
    <source>
        <dbReference type="ARBA" id="ARBA00012398"/>
    </source>
</evidence>
<dbReference type="NCBIfam" id="TIGR00641">
    <property type="entry name" value="acid_CoA_mut_N"/>
    <property type="match status" value="1"/>
</dbReference>
<keyword evidence="6" id="KW-0413">Isomerase</keyword>
<dbReference type="EC" id="5.4.99.2" evidence="3"/>
<evidence type="ECO:0000259" key="9">
    <source>
        <dbReference type="PROSITE" id="PS51332"/>
    </source>
</evidence>
<sequence length="719" mass="77968">MSQPSDPLFTPATLEDWAKAAAKSAPGGDVEALNWVTPDGITVKPLYTAEDTAGLPYTNTLPGFEPYVRGPQATMYAVRPWTIRQYAGFSTAEESNAFYRKALAAGGQGVSVAFDLATHRGYDSDHPRVTGDVGKAGVAIDSVEDMKILFDGIPLDKVSVSMTMNGAVLPVLAGYVVAAEEQGVSQDQLSGTIQNDILKEFMVRNTYIYPPKPSMRIIGDIIEYTSRNMPRFNSISISGYHMQEAGANQALELAFTLADGKEYVKTAIAKGMDVDDFAGRLSFFWAIGMNFYLEIAKMRAARLLWCRIMKGFNAKKPKSLMLRTHCQTSGWSLTEQDPYNNVVRTTIEAMAAVFGGTQSLHTNALDEAIALPTEFSARIARNTQLIIQEETHITKVIDPWAGSYMMEKLTQDMADAAWKIIEEVEAMGGMTAAVDSGWAKLKIEAAAAEKQARIDSGKEVIVGVNKYRLDKEDPVDILEVDNVKVRDSQIARLAAIRKTRDQAKVDQALAALTRAAESGEGNLLDLAIQAMRLRATVGEVSDALEKVFGRHRADTQMVTGVYAKAYEGAEGWEKLKAEIESFAEAQGRRPRVMIAKLGQDGHDRGAKVVSTAFADLGFDVDIGPLFQTPEECARQAIENDVHAIGVSTLAAGHKTLVPAIIAALKEQGADDIIVFVGGVIPAQDYDFLWKAGVKGIYGPGTPIPASAKDVLEQIKAALA</sequence>
<dbReference type="SUPFAM" id="SSF52242">
    <property type="entry name" value="Cobalamin (vitamin B12)-binding domain"/>
    <property type="match status" value="1"/>
</dbReference>
<dbReference type="GO" id="GO:0019678">
    <property type="term" value="P:propionate metabolic process, methylmalonyl pathway"/>
    <property type="evidence" value="ECO:0007669"/>
    <property type="project" value="TreeGrafter"/>
</dbReference>
<dbReference type="OrthoDB" id="9762378at2"/>
<dbReference type="SUPFAM" id="SSF51703">
    <property type="entry name" value="Cobalamin (vitamin B12)-dependent enzymes"/>
    <property type="match status" value="1"/>
</dbReference>
<evidence type="ECO:0000256" key="2">
    <source>
        <dbReference type="ARBA" id="ARBA00008465"/>
    </source>
</evidence>
<dbReference type="GO" id="GO:0004494">
    <property type="term" value="F:methylmalonyl-CoA mutase activity"/>
    <property type="evidence" value="ECO:0007669"/>
    <property type="project" value="UniProtKB-EC"/>
</dbReference>
<dbReference type="NCBIfam" id="NF006944">
    <property type="entry name" value="PRK09426.1"/>
    <property type="match status" value="1"/>
</dbReference>
<keyword evidence="5" id="KW-0479">Metal-binding</keyword>
<dbReference type="InterPro" id="IPR006099">
    <property type="entry name" value="MeMalonylCoA_mutase_a/b_cat"/>
</dbReference>
<dbReference type="PROSITE" id="PS51332">
    <property type="entry name" value="B12_BINDING"/>
    <property type="match status" value="1"/>
</dbReference>
<dbReference type="InterPro" id="IPR006098">
    <property type="entry name" value="MMCoA_mutase_a_cat"/>
</dbReference>
<dbReference type="AlphaFoldDB" id="A0A317RAI6"/>
<evidence type="ECO:0000256" key="6">
    <source>
        <dbReference type="ARBA" id="ARBA00023235"/>
    </source>
</evidence>
<evidence type="ECO:0000256" key="7">
    <source>
        <dbReference type="ARBA" id="ARBA00023285"/>
    </source>
</evidence>
<dbReference type="GO" id="GO:0031419">
    <property type="term" value="F:cobalamin binding"/>
    <property type="evidence" value="ECO:0007669"/>
    <property type="project" value="UniProtKB-KW"/>
</dbReference>
<evidence type="ECO:0000256" key="8">
    <source>
        <dbReference type="ARBA" id="ARBA00072363"/>
    </source>
</evidence>
<name>A0A317RAI6_9BURK</name>
<protein>
    <recommendedName>
        <fullName evidence="8">Methylmalonyl-CoA mutase</fullName>
        <ecNumber evidence="3">5.4.99.2</ecNumber>
    </recommendedName>
</protein>
<dbReference type="Pfam" id="PF02310">
    <property type="entry name" value="B12-binding"/>
    <property type="match status" value="1"/>
</dbReference>
<dbReference type="GO" id="GO:0046872">
    <property type="term" value="F:metal ion binding"/>
    <property type="evidence" value="ECO:0007669"/>
    <property type="project" value="UniProtKB-KW"/>
</dbReference>
<dbReference type="Pfam" id="PF01642">
    <property type="entry name" value="MM_CoA_mutase"/>
    <property type="match status" value="1"/>
</dbReference>
<dbReference type="PANTHER" id="PTHR48101">
    <property type="entry name" value="METHYLMALONYL-COA MUTASE, MITOCHONDRIAL-RELATED"/>
    <property type="match status" value="1"/>
</dbReference>
<dbReference type="FunFam" id="3.40.50.280:FF:000002">
    <property type="entry name" value="Methylmalonyl-CoA mutase, mitochondrial"/>
    <property type="match status" value="1"/>
</dbReference>
<dbReference type="CDD" id="cd03679">
    <property type="entry name" value="MM_CoA_mutase_alpha_like"/>
    <property type="match status" value="1"/>
</dbReference>
<dbReference type="EMBL" id="QGUB01000004">
    <property type="protein sequence ID" value="PWW46322.1"/>
    <property type="molecule type" value="Genomic_DNA"/>
</dbReference>
<reference evidence="10 11" key="1">
    <citation type="submission" date="2018-05" db="EMBL/GenBank/DDBJ databases">
        <title>Genomic Encyclopedia of Type Strains, Phase IV (KMG-IV): sequencing the most valuable type-strain genomes for metagenomic binning, comparative biology and taxonomic classification.</title>
        <authorList>
            <person name="Goeker M."/>
        </authorList>
    </citation>
    <scope>NUCLEOTIDE SEQUENCE [LARGE SCALE GENOMIC DNA]</scope>
    <source>
        <strain evidence="10 11">DSM 26006</strain>
    </source>
</reference>
<proteinExistence type="inferred from homology"/>
<keyword evidence="11" id="KW-1185">Reference proteome</keyword>
<evidence type="ECO:0000256" key="4">
    <source>
        <dbReference type="ARBA" id="ARBA00022628"/>
    </source>
</evidence>
<evidence type="ECO:0000313" key="11">
    <source>
        <dbReference type="Proteomes" id="UP000246483"/>
    </source>
</evidence>
<comment type="cofactor">
    <cofactor evidence="1">
        <name>adenosylcob(III)alamin</name>
        <dbReference type="ChEBI" id="CHEBI:18408"/>
    </cofactor>
</comment>
<dbReference type="InterPro" id="IPR058549">
    <property type="entry name" value="MeMalonylCoA_mutase_a/b_site"/>
</dbReference>
<organism evidence="10 11">
    <name type="scientific">Melaminivora alkalimesophila</name>
    <dbReference type="NCBI Taxonomy" id="1165852"/>
    <lineage>
        <taxon>Bacteria</taxon>
        <taxon>Pseudomonadati</taxon>
        <taxon>Pseudomonadota</taxon>
        <taxon>Betaproteobacteria</taxon>
        <taxon>Burkholderiales</taxon>
        <taxon>Comamonadaceae</taxon>
        <taxon>Melaminivora</taxon>
    </lineage>
</organism>
<dbReference type="Gene3D" id="3.20.20.240">
    <property type="entry name" value="Methylmalonyl-CoA mutase"/>
    <property type="match status" value="1"/>
</dbReference>
<dbReference type="InterPro" id="IPR006159">
    <property type="entry name" value="Acid_CoA_mut_C"/>
</dbReference>
<dbReference type="InterPro" id="IPR006158">
    <property type="entry name" value="Cobalamin-bd"/>
</dbReference>
<evidence type="ECO:0000256" key="1">
    <source>
        <dbReference type="ARBA" id="ARBA00001922"/>
    </source>
</evidence>
<keyword evidence="7" id="KW-0170">Cobalt</keyword>
<dbReference type="PROSITE" id="PS00544">
    <property type="entry name" value="METMALONYL_COA_MUTASE"/>
    <property type="match status" value="1"/>
</dbReference>
<dbReference type="CDD" id="cd02071">
    <property type="entry name" value="MM_CoA_mut_B12_BD"/>
    <property type="match status" value="1"/>
</dbReference>
<dbReference type="NCBIfam" id="TIGR00640">
    <property type="entry name" value="acid_CoA_mut_C"/>
    <property type="match status" value="1"/>
</dbReference>
<accession>A0A317RAI6</accession>
<comment type="caution">
    <text evidence="10">The sequence shown here is derived from an EMBL/GenBank/DDBJ whole genome shotgun (WGS) entry which is preliminary data.</text>
</comment>
<dbReference type="RefSeq" id="WP_040436408.1">
    <property type="nucleotide sequence ID" value="NZ_ALEE01000430.1"/>
</dbReference>
<dbReference type="FunFam" id="3.20.20.240:FF:000001">
    <property type="entry name" value="Probable methylmalonyl-coa mutase"/>
    <property type="match status" value="1"/>
</dbReference>
<evidence type="ECO:0000313" key="10">
    <source>
        <dbReference type="EMBL" id="PWW46322.1"/>
    </source>
</evidence>
<comment type="similarity">
    <text evidence="2">Belongs to the methylmalonyl-CoA mutase family.</text>
</comment>
<feature type="domain" description="B12-binding" evidence="9">
    <location>
        <begin position="589"/>
        <end position="719"/>
    </location>
</feature>
<gene>
    <name evidence="10" type="ORF">DFR36_104102</name>
</gene>
<dbReference type="InterPro" id="IPR016176">
    <property type="entry name" value="Cbl-dep_enz_cat"/>
</dbReference>
<dbReference type="InterPro" id="IPR036724">
    <property type="entry name" value="Cobalamin-bd_sf"/>
</dbReference>
<evidence type="ECO:0000256" key="5">
    <source>
        <dbReference type="ARBA" id="ARBA00022723"/>
    </source>
</evidence>
<keyword evidence="4" id="KW-0846">Cobalamin</keyword>
<dbReference type="Proteomes" id="UP000246483">
    <property type="component" value="Unassembled WGS sequence"/>
</dbReference>
<dbReference type="Gene3D" id="3.40.50.280">
    <property type="entry name" value="Cobalamin-binding domain"/>
    <property type="match status" value="1"/>
</dbReference>
<dbReference type="PANTHER" id="PTHR48101:SF4">
    <property type="entry name" value="METHYLMALONYL-COA MUTASE, MITOCHONDRIAL"/>
    <property type="match status" value="1"/>
</dbReference>